<dbReference type="Proteomes" id="UP000811619">
    <property type="component" value="Unassembled WGS sequence"/>
</dbReference>
<sequence>MCQVTYFHHATCRHKWAVISRPCAPGLGFSNCPSFLHEGSIKETPRVYRTKARVCPRCAEGVWDGNLVRVVKGMGWGLRIGGGGEGDWGVDVRVLEGGCCAVL</sequence>
<organism evidence="1 2">
    <name type="scientific">Claviceps africana</name>
    <dbReference type="NCBI Taxonomy" id="83212"/>
    <lineage>
        <taxon>Eukaryota</taxon>
        <taxon>Fungi</taxon>
        <taxon>Dikarya</taxon>
        <taxon>Ascomycota</taxon>
        <taxon>Pezizomycotina</taxon>
        <taxon>Sordariomycetes</taxon>
        <taxon>Hypocreomycetidae</taxon>
        <taxon>Hypocreales</taxon>
        <taxon>Clavicipitaceae</taxon>
        <taxon>Claviceps</taxon>
    </lineage>
</organism>
<gene>
    <name evidence="1" type="ORF">E4U42_005282</name>
</gene>
<dbReference type="EMBL" id="SRPY01000005">
    <property type="protein sequence ID" value="KAG5930620.1"/>
    <property type="molecule type" value="Genomic_DNA"/>
</dbReference>
<proteinExistence type="predicted"/>
<dbReference type="OrthoDB" id="406152at2759"/>
<evidence type="ECO:0000313" key="2">
    <source>
        <dbReference type="Proteomes" id="UP000811619"/>
    </source>
</evidence>
<name>A0A8K0JEL9_9HYPO</name>
<reference evidence="1" key="1">
    <citation type="journal article" date="2020" name="bioRxiv">
        <title>Whole genome comparisons of ergot fungi reveals the divergence and evolution of species within the genus Claviceps are the result of varying mechanisms driving genome evolution and host range expansion.</title>
        <authorList>
            <person name="Wyka S.A."/>
            <person name="Mondo S.J."/>
            <person name="Liu M."/>
            <person name="Dettman J."/>
            <person name="Nalam V."/>
            <person name="Broders K.D."/>
        </authorList>
    </citation>
    <scope>NUCLEOTIDE SEQUENCE</scope>
    <source>
        <strain evidence="1">CCC 489</strain>
    </source>
</reference>
<evidence type="ECO:0000313" key="1">
    <source>
        <dbReference type="EMBL" id="KAG5930620.1"/>
    </source>
</evidence>
<comment type="caution">
    <text evidence="1">The sequence shown here is derived from an EMBL/GenBank/DDBJ whole genome shotgun (WGS) entry which is preliminary data.</text>
</comment>
<dbReference type="AlphaFoldDB" id="A0A8K0JEL9"/>
<accession>A0A8K0JEL9</accession>
<protein>
    <submittedName>
        <fullName evidence="1">Uncharacterized protein</fullName>
    </submittedName>
</protein>
<keyword evidence="2" id="KW-1185">Reference proteome</keyword>